<dbReference type="Proteomes" id="UP000824633">
    <property type="component" value="Chromosome"/>
</dbReference>
<evidence type="ECO:0008006" key="4">
    <source>
        <dbReference type="Google" id="ProtNLM"/>
    </source>
</evidence>
<evidence type="ECO:0000256" key="1">
    <source>
        <dbReference type="SAM" id="MobiDB-lite"/>
    </source>
</evidence>
<accession>A0ABN6IXX6</accession>
<name>A0ABN6IXX6_9CLOT</name>
<gene>
    <name evidence="2" type="ORF">psyc5s11_30510</name>
</gene>
<proteinExistence type="predicted"/>
<dbReference type="RefSeq" id="WP_224033379.1">
    <property type="nucleotide sequence ID" value="NZ_AP024849.1"/>
</dbReference>
<evidence type="ECO:0000313" key="3">
    <source>
        <dbReference type="Proteomes" id="UP000824633"/>
    </source>
</evidence>
<reference evidence="3" key="1">
    <citation type="submission" date="2021-07" db="EMBL/GenBank/DDBJ databases">
        <title>Complete genome sequencing of a Clostridium isolate.</title>
        <authorList>
            <person name="Ueki A."/>
            <person name="Tonouchi A."/>
        </authorList>
    </citation>
    <scope>NUCLEOTIDE SEQUENCE [LARGE SCALE GENOMIC DNA]</scope>
    <source>
        <strain evidence="3">C5S11</strain>
    </source>
</reference>
<organism evidence="2 3">
    <name type="scientific">Clostridium gelidum</name>
    <dbReference type="NCBI Taxonomy" id="704125"/>
    <lineage>
        <taxon>Bacteria</taxon>
        <taxon>Bacillati</taxon>
        <taxon>Bacillota</taxon>
        <taxon>Clostridia</taxon>
        <taxon>Eubacteriales</taxon>
        <taxon>Clostridiaceae</taxon>
        <taxon>Clostridium</taxon>
    </lineage>
</organism>
<sequence>MKNILHLVLKFPNITSIMVNEKKTDTITEHRNLCELNNRLIWGQDSDKKISGLAEKNRNRIKQQINDGINTYAFFLADKKGEKELYVGKMLNVYDKGEVKQNSDLINYIPSYYSYKVGTAEDKNNLFVDVKTFLKINKKYLSDITIESNKKNIMEIKNNTPVFLVNIDDKLDSLLNELLIDKEMKFQNEVELEEVPDSITVTDEPKEKPKKSNGSDASYYRRNPRISKTAIVDVKYQCEVDKDHKHFISKFTSQNYVEAHHLIPMEYQEKFDCSIDIEANVVSLCVCCHKKLHHGKYEEIKPLIERLYDERINRLNKCNINLAKEKLLTYYQK</sequence>
<evidence type="ECO:0000313" key="2">
    <source>
        <dbReference type="EMBL" id="BCZ46984.1"/>
    </source>
</evidence>
<feature type="region of interest" description="Disordered" evidence="1">
    <location>
        <begin position="197"/>
        <end position="220"/>
    </location>
</feature>
<dbReference type="EMBL" id="AP024849">
    <property type="protein sequence ID" value="BCZ46984.1"/>
    <property type="molecule type" value="Genomic_DNA"/>
</dbReference>
<protein>
    <recommendedName>
        <fullName evidence="4">HNH domain-containing protein</fullName>
    </recommendedName>
</protein>
<keyword evidence="3" id="KW-1185">Reference proteome</keyword>